<keyword evidence="2" id="KW-0812">Transmembrane</keyword>
<accession>A0A2Z6B0S6</accession>
<comment type="similarity">
    <text evidence="1">Belongs to the UPF0145 family.</text>
</comment>
<dbReference type="Gene3D" id="3.30.110.70">
    <property type="entry name" value="Hypothetical protein apc22750. Chain B"/>
    <property type="match status" value="1"/>
</dbReference>
<name>A0A2Z6B0S6_9BACT</name>
<dbReference type="PANTHER" id="PTHR34068:SF2">
    <property type="entry name" value="UPF0145 PROTEIN SCO3412"/>
    <property type="match status" value="1"/>
</dbReference>
<keyword evidence="2" id="KW-0472">Membrane</keyword>
<dbReference type="PANTHER" id="PTHR34068">
    <property type="entry name" value="UPF0145 PROTEIN YBJQ"/>
    <property type="match status" value="1"/>
</dbReference>
<dbReference type="KEGG" id="dfl:DFE_2385"/>
<gene>
    <name evidence="3" type="ORF">DFE_2385</name>
</gene>
<dbReference type="OrthoDB" id="530049at2"/>
<keyword evidence="2" id="KW-1133">Transmembrane helix</keyword>
<reference evidence="3 4" key="1">
    <citation type="journal article" date="2018" name="Sci. Adv.">
        <title>Multi-heme cytochromes provide a pathway for survival in energy-limited environments.</title>
        <authorList>
            <person name="Deng X."/>
            <person name="Dohmae N."/>
            <person name="Nealson K.H."/>
            <person name="Hashimoto K."/>
            <person name="Okamoto A."/>
        </authorList>
    </citation>
    <scope>NUCLEOTIDE SEQUENCE [LARGE SCALE GENOMIC DNA]</scope>
    <source>
        <strain evidence="3 4">IS5</strain>
    </source>
</reference>
<protein>
    <recommendedName>
        <fullName evidence="5">YbjQ family protein</fullName>
    </recommendedName>
</protein>
<dbReference type="EMBL" id="AP017378">
    <property type="protein sequence ID" value="BBD09111.1"/>
    <property type="molecule type" value="Genomic_DNA"/>
</dbReference>
<sequence length="152" mass="17368">MFPDYYFFIILLIVGYVVGTFFERRHFRSLEQRERASINLPMVCAKTLPFAPDKAEAVAVVSGSAVISVDYFKRFLAWLKNFFGGRIKSYETLLDRARREALLRMKEQVPDADYIVNVRIETASISKSKKKNGVSCVEAVAYGTAVRLRKDV</sequence>
<dbReference type="SUPFAM" id="SSF117782">
    <property type="entry name" value="YbjQ-like"/>
    <property type="match status" value="1"/>
</dbReference>
<evidence type="ECO:0008006" key="5">
    <source>
        <dbReference type="Google" id="ProtNLM"/>
    </source>
</evidence>
<evidence type="ECO:0000313" key="4">
    <source>
        <dbReference type="Proteomes" id="UP000269883"/>
    </source>
</evidence>
<proteinExistence type="inferred from homology"/>
<dbReference type="InterPro" id="IPR035439">
    <property type="entry name" value="UPF0145_dom_sf"/>
</dbReference>
<dbReference type="Proteomes" id="UP000269883">
    <property type="component" value="Chromosome"/>
</dbReference>
<dbReference type="AlphaFoldDB" id="A0A2Z6B0S6"/>
<evidence type="ECO:0000313" key="3">
    <source>
        <dbReference type="EMBL" id="BBD09111.1"/>
    </source>
</evidence>
<keyword evidence="4" id="KW-1185">Reference proteome</keyword>
<dbReference type="Pfam" id="PF01906">
    <property type="entry name" value="YbjQ_1"/>
    <property type="match status" value="1"/>
</dbReference>
<evidence type="ECO:0000256" key="1">
    <source>
        <dbReference type="ARBA" id="ARBA00010751"/>
    </source>
</evidence>
<evidence type="ECO:0000256" key="2">
    <source>
        <dbReference type="SAM" id="Phobius"/>
    </source>
</evidence>
<organism evidence="3 4">
    <name type="scientific">Desulfovibrio ferrophilus</name>
    <dbReference type="NCBI Taxonomy" id="241368"/>
    <lineage>
        <taxon>Bacteria</taxon>
        <taxon>Pseudomonadati</taxon>
        <taxon>Thermodesulfobacteriota</taxon>
        <taxon>Desulfovibrionia</taxon>
        <taxon>Desulfovibrionales</taxon>
        <taxon>Desulfovibrionaceae</taxon>
        <taxon>Desulfovibrio</taxon>
    </lineage>
</organism>
<feature type="transmembrane region" description="Helical" evidence="2">
    <location>
        <begin position="6"/>
        <end position="23"/>
    </location>
</feature>
<dbReference type="InterPro" id="IPR002765">
    <property type="entry name" value="UPF0145_YbjQ-like"/>
</dbReference>
<dbReference type="RefSeq" id="WP_126379812.1">
    <property type="nucleotide sequence ID" value="NZ_AP017378.1"/>
</dbReference>